<dbReference type="RefSeq" id="WP_101521112.1">
    <property type="nucleotide sequence ID" value="NZ_PKLZ01000007.1"/>
</dbReference>
<evidence type="ECO:0000259" key="3">
    <source>
        <dbReference type="PROSITE" id="PS51387"/>
    </source>
</evidence>
<reference evidence="5" key="1">
    <citation type="submission" date="2017-11" db="EMBL/GenBank/DDBJ databases">
        <title>The draft genome sequence of Chromatocurvus sp. F02.</title>
        <authorList>
            <person name="Du Z.-J."/>
            <person name="Chang Y.-Q."/>
        </authorList>
    </citation>
    <scope>NUCLEOTIDE SEQUENCE [LARGE SCALE GENOMIC DNA]</scope>
    <source>
        <strain evidence="5">F02</strain>
    </source>
</reference>
<dbReference type="InterPro" id="IPR016164">
    <property type="entry name" value="FAD-linked_Oxase-like_C"/>
</dbReference>
<dbReference type="SUPFAM" id="SSF55103">
    <property type="entry name" value="FAD-linked oxidases, C-terminal domain"/>
    <property type="match status" value="1"/>
</dbReference>
<dbReference type="InterPro" id="IPR006094">
    <property type="entry name" value="Oxid_FAD_bind_N"/>
</dbReference>
<dbReference type="SUPFAM" id="SSF56176">
    <property type="entry name" value="FAD-binding/transporter-associated domain-like"/>
    <property type="match status" value="1"/>
</dbReference>
<dbReference type="AlphaFoldDB" id="A0A2N5Y2M2"/>
<keyword evidence="1" id="KW-0285">Flavoprotein</keyword>
<dbReference type="PANTHER" id="PTHR11748:SF103">
    <property type="entry name" value="GLYCOLATE OXIDASE SUBUNIT GLCE"/>
    <property type="match status" value="1"/>
</dbReference>
<dbReference type="EMBL" id="PKLZ01000007">
    <property type="protein sequence ID" value="PLW82644.1"/>
    <property type="molecule type" value="Genomic_DNA"/>
</dbReference>
<sequence>MTDLSQHLCEQVVAARAAGEPLYIRGADSKRLWHGHNCTAGVLDVADHKGIVDYQPGEMVLVARAGTPVAEIEHALAAQGQMLAFEPPLCAGRGTIGGTLACNSSGPGRPWGGSIRDAVLGVQLISGKGHLLNFGGRVMKNVAGYDVARLQAGALGSLGIISQISLKVMPQPETVATLALEMDAKTALDTMLRRANEPKPLSAACWFDGCLYLRLSGAESAVSRTAAAWGGDCVAPEATPWEALREYRLAAFGDQSLWRVSLRSDAPLPEARPPLLVDWGGALRWFSTDGEGTAAALTRYAASHGGYAGLFRPGVESTGMPDIPQLNPVQQRLHLRLKQAFDPDRILNPGRLYSWL</sequence>
<dbReference type="InterPro" id="IPR016169">
    <property type="entry name" value="FAD-bd_PCMH_sub2"/>
</dbReference>
<dbReference type="Gene3D" id="3.30.465.10">
    <property type="match status" value="1"/>
</dbReference>
<accession>A0A2N5Y2M2</accession>
<evidence type="ECO:0000256" key="1">
    <source>
        <dbReference type="ARBA" id="ARBA00022630"/>
    </source>
</evidence>
<dbReference type="InterPro" id="IPR036318">
    <property type="entry name" value="FAD-bd_PCMH-like_sf"/>
</dbReference>
<evidence type="ECO:0000313" key="5">
    <source>
        <dbReference type="Proteomes" id="UP000234845"/>
    </source>
</evidence>
<dbReference type="Proteomes" id="UP000234845">
    <property type="component" value="Unassembled WGS sequence"/>
</dbReference>
<dbReference type="GO" id="GO:0003824">
    <property type="term" value="F:catalytic activity"/>
    <property type="evidence" value="ECO:0007669"/>
    <property type="project" value="InterPro"/>
</dbReference>
<evidence type="ECO:0000256" key="2">
    <source>
        <dbReference type="ARBA" id="ARBA00022827"/>
    </source>
</evidence>
<name>A0A2N5Y2M2_9GAMM</name>
<protein>
    <submittedName>
        <fullName evidence="4">Glycolate oxidase subunit GlcE</fullName>
    </submittedName>
</protein>
<gene>
    <name evidence="4" type="ORF">CWI75_08650</name>
</gene>
<evidence type="ECO:0000313" key="4">
    <source>
        <dbReference type="EMBL" id="PLW82644.1"/>
    </source>
</evidence>
<keyword evidence="5" id="KW-1185">Reference proteome</keyword>
<comment type="caution">
    <text evidence="4">The sequence shown here is derived from an EMBL/GenBank/DDBJ whole genome shotgun (WGS) entry which is preliminary data.</text>
</comment>
<dbReference type="NCBIfam" id="NF008439">
    <property type="entry name" value="PRK11282.1"/>
    <property type="match status" value="1"/>
</dbReference>
<dbReference type="OrthoDB" id="9811557at2"/>
<dbReference type="PANTHER" id="PTHR11748">
    <property type="entry name" value="D-LACTATE DEHYDROGENASE"/>
    <property type="match status" value="1"/>
</dbReference>
<organism evidence="4 5">
    <name type="scientific">Kineobactrum sediminis</name>
    <dbReference type="NCBI Taxonomy" id="1905677"/>
    <lineage>
        <taxon>Bacteria</taxon>
        <taxon>Pseudomonadati</taxon>
        <taxon>Pseudomonadota</taxon>
        <taxon>Gammaproteobacteria</taxon>
        <taxon>Cellvibrionales</taxon>
        <taxon>Halieaceae</taxon>
        <taxon>Kineobactrum</taxon>
    </lineage>
</organism>
<dbReference type="PROSITE" id="PS51387">
    <property type="entry name" value="FAD_PCMH"/>
    <property type="match status" value="1"/>
</dbReference>
<dbReference type="GO" id="GO:0071949">
    <property type="term" value="F:FAD binding"/>
    <property type="evidence" value="ECO:0007669"/>
    <property type="project" value="InterPro"/>
</dbReference>
<feature type="domain" description="FAD-binding PCMH-type" evidence="3">
    <location>
        <begin position="1"/>
        <end position="171"/>
    </location>
</feature>
<keyword evidence="2" id="KW-0274">FAD</keyword>
<dbReference type="Pfam" id="PF01565">
    <property type="entry name" value="FAD_binding_4"/>
    <property type="match status" value="1"/>
</dbReference>
<dbReference type="InterPro" id="IPR016166">
    <property type="entry name" value="FAD-bd_PCMH"/>
</dbReference>
<proteinExistence type="predicted"/>